<dbReference type="STRING" id="1121324.CLIT_13c00900"/>
<dbReference type="EMBL" id="JJMM01000013">
    <property type="protein sequence ID" value="KDR94768.1"/>
    <property type="molecule type" value="Genomic_DNA"/>
</dbReference>
<dbReference type="SUPFAM" id="SSF54631">
    <property type="entry name" value="CBS-domain pair"/>
    <property type="match status" value="1"/>
</dbReference>
<dbReference type="Pfam" id="PF00483">
    <property type="entry name" value="NTP_transferase"/>
    <property type="match status" value="1"/>
</dbReference>
<dbReference type="Proteomes" id="UP000027946">
    <property type="component" value="Unassembled WGS sequence"/>
</dbReference>
<keyword evidence="1" id="KW-0129">CBS domain</keyword>
<comment type="caution">
    <text evidence="3">The sequence shown here is derived from an EMBL/GenBank/DDBJ whole genome shotgun (WGS) entry which is preliminary data.</text>
</comment>
<evidence type="ECO:0000313" key="4">
    <source>
        <dbReference type="Proteomes" id="UP000027946"/>
    </source>
</evidence>
<dbReference type="RefSeq" id="WP_038265908.1">
    <property type="nucleotide sequence ID" value="NZ_FSRH01000005.1"/>
</dbReference>
<dbReference type="eggNOG" id="COG1208">
    <property type="taxonomic scope" value="Bacteria"/>
</dbReference>
<protein>
    <submittedName>
        <fullName evidence="3">Bifunctional protein GlmU</fullName>
        <ecNumber evidence="3">2.3.1.157</ecNumber>
        <ecNumber evidence="3">2.7.7.23</ecNumber>
    </submittedName>
</protein>
<dbReference type="Gene3D" id="3.90.550.10">
    <property type="entry name" value="Spore Coat Polysaccharide Biosynthesis Protein SpsA, Chain A"/>
    <property type="match status" value="1"/>
</dbReference>
<keyword evidence="3" id="KW-0808">Transferase</keyword>
<dbReference type="GO" id="GO:0019134">
    <property type="term" value="F:glucosamine-1-phosphate N-acetyltransferase activity"/>
    <property type="evidence" value="ECO:0007669"/>
    <property type="project" value="UniProtKB-EC"/>
</dbReference>
<name>A0A069RDC4_PEPLI</name>
<proteinExistence type="predicted"/>
<dbReference type="InterPro" id="IPR000644">
    <property type="entry name" value="CBS_dom"/>
</dbReference>
<evidence type="ECO:0000259" key="2">
    <source>
        <dbReference type="PROSITE" id="PS51371"/>
    </source>
</evidence>
<dbReference type="PANTHER" id="PTHR22572">
    <property type="entry name" value="SUGAR-1-PHOSPHATE GUANYL TRANSFERASE"/>
    <property type="match status" value="1"/>
</dbReference>
<dbReference type="PROSITE" id="PS51371">
    <property type="entry name" value="CBS"/>
    <property type="match status" value="1"/>
</dbReference>
<keyword evidence="3" id="KW-0012">Acyltransferase</keyword>
<dbReference type="InterPro" id="IPR005835">
    <property type="entry name" value="NTP_transferase_dom"/>
</dbReference>
<dbReference type="AlphaFoldDB" id="A0A069RDC4"/>
<dbReference type="InterPro" id="IPR050486">
    <property type="entry name" value="Mannose-1P_guanyltransferase"/>
</dbReference>
<feature type="domain" description="CBS" evidence="2">
    <location>
        <begin position="1"/>
        <end position="62"/>
    </location>
</feature>
<gene>
    <name evidence="3" type="primary">glmU</name>
    <name evidence="3" type="ORF">CLIT_13c00900</name>
</gene>
<dbReference type="CDD" id="cd06426">
    <property type="entry name" value="NTP_transferase_like_2"/>
    <property type="match status" value="1"/>
</dbReference>
<dbReference type="EC" id="2.3.1.157" evidence="3"/>
<keyword evidence="3" id="KW-0548">Nucleotidyltransferase</keyword>
<keyword evidence="4" id="KW-1185">Reference proteome</keyword>
<dbReference type="OrthoDB" id="9801899at2"/>
<dbReference type="InterPro" id="IPR029044">
    <property type="entry name" value="Nucleotide-diphossugar_trans"/>
</dbReference>
<accession>A0A069RDC4</accession>
<sequence length="357" mass="41015">MNKRESKSINCIVYEGQSIRKVMEAIDASTKGIAIVVDGENRLLGTITDGDIRRAIIKGISIEENAIKIMNRDCVFVHEGYSNVFVDNIFKVKKIMQIPVLDENMKVLDVLFFNEFYSETEEKSNYAIIMAGGLGTRLKPLTEEIPKPMLKVGDRPILETIITQLRDFGYKNILISVNYKSHMIENYFQDGKNFGVDIEYIYEPKKLGTAGAIKLVQKYLDKDFFVVNGDILTKLNFEHFIKYHAENKNHITIASRKYDMQIPYGVLNVNGDRVESLVEKPKIEKFVSGGIYCLSPKVIDYIPEDEYYDITTLIEKVIDKAENVGSFPITEYWMDIGYIEDYNKANKDYFEIFRGGK</sequence>
<dbReference type="Gene3D" id="3.10.580.10">
    <property type="entry name" value="CBS-domain"/>
    <property type="match status" value="1"/>
</dbReference>
<dbReference type="SUPFAM" id="SSF53448">
    <property type="entry name" value="Nucleotide-diphospho-sugar transferases"/>
    <property type="match status" value="1"/>
</dbReference>
<organism evidence="3 4">
    <name type="scientific">Peptoclostridium litorale DSM 5388</name>
    <dbReference type="NCBI Taxonomy" id="1121324"/>
    <lineage>
        <taxon>Bacteria</taxon>
        <taxon>Bacillati</taxon>
        <taxon>Bacillota</taxon>
        <taxon>Clostridia</taxon>
        <taxon>Peptostreptococcales</taxon>
        <taxon>Peptoclostridiaceae</taxon>
        <taxon>Peptoclostridium</taxon>
    </lineage>
</organism>
<evidence type="ECO:0000256" key="1">
    <source>
        <dbReference type="PROSITE-ProRule" id="PRU00703"/>
    </source>
</evidence>
<reference evidence="3 4" key="1">
    <citation type="submission" date="2014-03" db="EMBL/GenBank/DDBJ databases">
        <title>Genome sequence of Clostridium litorale W6, DSM 5388.</title>
        <authorList>
            <person name="Poehlein A."/>
            <person name="Jagirdar A."/>
            <person name="Khonsari B."/>
            <person name="Chibani C.M."/>
            <person name="Gutierrez Gutierrez D.A."/>
            <person name="Davydova E."/>
            <person name="Alghaithi H.S."/>
            <person name="Nair K.P."/>
            <person name="Dhamotharan K."/>
            <person name="Chandran L."/>
            <person name="G W."/>
            <person name="Daniel R."/>
        </authorList>
    </citation>
    <scope>NUCLEOTIDE SEQUENCE [LARGE SCALE GENOMIC DNA]</scope>
    <source>
        <strain evidence="3 4">W6</strain>
    </source>
</reference>
<dbReference type="GO" id="GO:0003977">
    <property type="term" value="F:UDP-N-acetylglucosamine diphosphorylase activity"/>
    <property type="evidence" value="ECO:0007669"/>
    <property type="project" value="UniProtKB-EC"/>
</dbReference>
<evidence type="ECO:0000313" key="3">
    <source>
        <dbReference type="EMBL" id="KDR94768.1"/>
    </source>
</evidence>
<dbReference type="InterPro" id="IPR046342">
    <property type="entry name" value="CBS_dom_sf"/>
</dbReference>
<dbReference type="EC" id="2.7.7.23" evidence="3"/>
<dbReference type="Pfam" id="PF00571">
    <property type="entry name" value="CBS"/>
    <property type="match status" value="1"/>
</dbReference>